<proteinExistence type="predicted"/>
<reference evidence="1 2" key="1">
    <citation type="submission" date="2019-09" db="EMBL/GenBank/DDBJ databases">
        <title>Isolation and complete genome sequencing of Methylocystis species.</title>
        <authorList>
            <person name="Rumah B.L."/>
            <person name="Stead C.E."/>
            <person name="Stevens B.C."/>
            <person name="Minton N.P."/>
            <person name="Grosse-Honebrink A."/>
            <person name="Zhang Y."/>
        </authorList>
    </citation>
    <scope>NUCLEOTIDE SEQUENCE [LARGE SCALE GENOMIC DNA]</scope>
    <source>
        <strain evidence="1 2">BRCS2</strain>
    </source>
</reference>
<organism evidence="1 2">
    <name type="scientific">Methylocystis parvus</name>
    <dbReference type="NCBI Taxonomy" id="134"/>
    <lineage>
        <taxon>Bacteria</taxon>
        <taxon>Pseudomonadati</taxon>
        <taxon>Pseudomonadota</taxon>
        <taxon>Alphaproteobacteria</taxon>
        <taxon>Hyphomicrobiales</taxon>
        <taxon>Methylocystaceae</taxon>
        <taxon>Methylocystis</taxon>
    </lineage>
</organism>
<dbReference type="Proteomes" id="UP000422569">
    <property type="component" value="Chromosome"/>
</dbReference>
<name>A0A6B8M3J4_9HYPH</name>
<dbReference type="AlphaFoldDB" id="A0A6B8M3J4"/>
<dbReference type="InterPro" id="IPR009531">
    <property type="entry name" value="DUF1150"/>
</dbReference>
<evidence type="ECO:0000313" key="2">
    <source>
        <dbReference type="Proteomes" id="UP000422569"/>
    </source>
</evidence>
<dbReference type="EMBL" id="CP044331">
    <property type="protein sequence ID" value="QGM96692.1"/>
    <property type="molecule type" value="Genomic_DNA"/>
</dbReference>
<accession>A0A6B8M3J4</accession>
<protein>
    <submittedName>
        <fullName evidence="1">DUF1150 domain-containing protein</fullName>
    </submittedName>
</protein>
<gene>
    <name evidence="1" type="ORF">F7D14_03815</name>
</gene>
<sequence length="89" mass="9637">MEAKLTIERKAPLLTPEQFANLGDGMIAYVKEMRSEDVNRLYPQAPQIQPGLTIFALIGADGAPIVLADSEEGAIGNARENDLTMVSLH</sequence>
<dbReference type="RefSeq" id="WP_016920494.1">
    <property type="nucleotide sequence ID" value="NZ_CP044331.1"/>
</dbReference>
<dbReference type="KEGG" id="mpar:F7D14_03815"/>
<dbReference type="Pfam" id="PF06620">
    <property type="entry name" value="DUF1150"/>
    <property type="match status" value="1"/>
</dbReference>
<keyword evidence="2" id="KW-1185">Reference proteome</keyword>
<evidence type="ECO:0000313" key="1">
    <source>
        <dbReference type="EMBL" id="QGM96692.1"/>
    </source>
</evidence>